<dbReference type="KEGG" id="hed:TPER_HE00027"/>
<gene>
    <name evidence="1" type="ORF">TPER_HE00027</name>
</gene>
<dbReference type="AlphaFoldDB" id="A0A143WT90"/>
<reference evidence="2" key="1">
    <citation type="submission" date="2016-01" db="EMBL/GenBank/DDBJ databases">
        <authorList>
            <person name="Husnik F."/>
        </authorList>
    </citation>
    <scope>NUCLEOTIDE SEQUENCE [LARGE SCALE GENOMIC DNA]</scope>
</reference>
<evidence type="ECO:0000313" key="1">
    <source>
        <dbReference type="EMBL" id="CUX96980.1"/>
    </source>
</evidence>
<accession>A0A143WT90</accession>
<protein>
    <submittedName>
        <fullName evidence="1">Uncharacterized protein</fullName>
    </submittedName>
</protein>
<dbReference type="Proteomes" id="UP000095477">
    <property type="component" value="Chromosome I"/>
</dbReference>
<sequence length="85" mass="9979">MRLVAPYCSLKKKKIYIEYGRSDTQNNKIIVAQIMLLIYSKIEILAKKNMSKLLKTTTGKHIFLLNKFLCYRDLFGTQQVCNYIL</sequence>
<keyword evidence="2" id="KW-1185">Reference proteome</keyword>
<name>A0A143WT90_9ENTR</name>
<organism evidence="1 2">
    <name type="scientific">Candidatus Hoaglandella endobia</name>
    <dbReference type="NCBI Taxonomy" id="1778263"/>
    <lineage>
        <taxon>Bacteria</taxon>
        <taxon>Pseudomonadati</taxon>
        <taxon>Pseudomonadota</taxon>
        <taxon>Gammaproteobacteria</taxon>
        <taxon>Enterobacterales</taxon>
        <taxon>Enterobacteriaceae</taxon>
        <taxon>Candidatus Hoaglandella</taxon>
    </lineage>
</organism>
<dbReference type="EMBL" id="LN999835">
    <property type="protein sequence ID" value="CUX96980.1"/>
    <property type="molecule type" value="Genomic_DNA"/>
</dbReference>
<evidence type="ECO:0000313" key="2">
    <source>
        <dbReference type="Proteomes" id="UP000095477"/>
    </source>
</evidence>
<proteinExistence type="predicted"/>